<feature type="non-terminal residue" evidence="1">
    <location>
        <position position="1"/>
    </location>
</feature>
<evidence type="ECO:0000313" key="2">
    <source>
        <dbReference type="Proteomes" id="UP000786185"/>
    </source>
</evidence>
<protein>
    <submittedName>
        <fullName evidence="1">Response regulator</fullName>
    </submittedName>
</protein>
<proteinExistence type="predicted"/>
<evidence type="ECO:0000313" key="1">
    <source>
        <dbReference type="EMBL" id="MBF4437086.1"/>
    </source>
</evidence>
<dbReference type="Proteomes" id="UP000786185">
    <property type="component" value="Unassembled WGS sequence"/>
</dbReference>
<sequence>QAKFEFKDQLGCDVIDCIEYKEGESSWQHSLKNILDEL</sequence>
<comment type="caution">
    <text evidence="1">The sequence shown here is derived from an EMBL/GenBank/DDBJ whole genome shotgun (WGS) entry which is preliminary data.</text>
</comment>
<reference evidence="1" key="1">
    <citation type="journal article" date="2021" name="PeerJ">
        <title>Analysis of 44 Vibrio anguillarum genomes reveals high genetic diversity.</title>
        <authorList>
            <person name="Hansen M.J."/>
            <person name="Dalsgaard I."/>
        </authorList>
    </citation>
    <scope>NUCLEOTIDE SEQUENCE</scope>
    <source>
        <strain evidence="1">850617-1/1</strain>
    </source>
</reference>
<gene>
    <name evidence="1" type="ORF">ERJ77_21880</name>
</gene>
<dbReference type="AlphaFoldDB" id="A0AAW4BL65"/>
<dbReference type="EMBL" id="SCLC01000613">
    <property type="protein sequence ID" value="MBF4437086.1"/>
    <property type="molecule type" value="Genomic_DNA"/>
</dbReference>
<accession>A0AAW4BL65</accession>
<name>A0AAW4BL65_VIBAN</name>
<organism evidence="1 2">
    <name type="scientific">Vibrio anguillarum</name>
    <name type="common">Listonella anguillarum</name>
    <dbReference type="NCBI Taxonomy" id="55601"/>
    <lineage>
        <taxon>Bacteria</taxon>
        <taxon>Pseudomonadati</taxon>
        <taxon>Pseudomonadota</taxon>
        <taxon>Gammaproteobacteria</taxon>
        <taxon>Vibrionales</taxon>
        <taxon>Vibrionaceae</taxon>
        <taxon>Vibrio</taxon>
    </lineage>
</organism>